<dbReference type="GO" id="GO:0008270">
    <property type="term" value="F:zinc ion binding"/>
    <property type="evidence" value="ECO:0007669"/>
    <property type="project" value="InterPro"/>
</dbReference>
<evidence type="ECO:0000256" key="5">
    <source>
        <dbReference type="ARBA" id="ARBA00023163"/>
    </source>
</evidence>
<organism evidence="8 9">
    <name type="scientific">Metschnikowia aff. pulcherrima</name>
    <dbReference type="NCBI Taxonomy" id="2163413"/>
    <lineage>
        <taxon>Eukaryota</taxon>
        <taxon>Fungi</taxon>
        <taxon>Dikarya</taxon>
        <taxon>Ascomycota</taxon>
        <taxon>Saccharomycotina</taxon>
        <taxon>Pichiomycetes</taxon>
        <taxon>Metschnikowiaceae</taxon>
        <taxon>Metschnikowia</taxon>
    </lineage>
</organism>
<proteinExistence type="predicted"/>
<evidence type="ECO:0000256" key="2">
    <source>
        <dbReference type="ARBA" id="ARBA00022833"/>
    </source>
</evidence>
<reference evidence="9" key="1">
    <citation type="submission" date="2019-03" db="EMBL/GenBank/DDBJ databases">
        <title>Snf2 controls pulcherriminic acid biosynthesis and connects pigmentation and antifungal activity of the yeast Metschnikowia pulcherrima.</title>
        <authorList>
            <person name="Gore-Lloyd D."/>
            <person name="Sumann I."/>
            <person name="Brachmann A.O."/>
            <person name="Schneeberger K."/>
            <person name="Ortiz-Merino R.A."/>
            <person name="Moreno-Beltran M."/>
            <person name="Schlaefli M."/>
            <person name="Kirner P."/>
            <person name="Santos Kron A."/>
            <person name="Wolfe K.H."/>
            <person name="Piel J."/>
            <person name="Ahrens C.H."/>
            <person name="Henk D."/>
            <person name="Freimoser F.M."/>
        </authorList>
    </citation>
    <scope>NUCLEOTIDE SEQUENCE [LARGE SCALE GENOMIC DNA]</scope>
    <source>
        <strain evidence="9">APC 1.2</strain>
    </source>
</reference>
<evidence type="ECO:0000313" key="9">
    <source>
        <dbReference type="Proteomes" id="UP000292447"/>
    </source>
</evidence>
<evidence type="ECO:0000256" key="4">
    <source>
        <dbReference type="ARBA" id="ARBA00023125"/>
    </source>
</evidence>
<dbReference type="Pfam" id="PF04082">
    <property type="entry name" value="Fungal_trans"/>
    <property type="match status" value="1"/>
</dbReference>
<accession>A0A4P6XLZ0</accession>
<dbReference type="InterPro" id="IPR051615">
    <property type="entry name" value="Transcr_Regulatory_Elem"/>
</dbReference>
<evidence type="ECO:0000256" key="1">
    <source>
        <dbReference type="ARBA" id="ARBA00022723"/>
    </source>
</evidence>
<keyword evidence="6" id="KW-0539">Nucleus</keyword>
<dbReference type="PANTHER" id="PTHR31313">
    <property type="entry name" value="TY1 ENHANCER ACTIVATOR"/>
    <property type="match status" value="1"/>
</dbReference>
<feature type="domain" description="Xylanolytic transcriptional activator regulatory" evidence="7">
    <location>
        <begin position="197"/>
        <end position="283"/>
    </location>
</feature>
<sequence length="556" mass="62269">MGATLAKIYELTQESNGEASMDLIRKLFHQADLGLRLPKTKKKIPVSLDASSGGEYSVFGPTSAFHNLVDISERSVPAQIFNNGLMNMSQLVVCLENFFKWMYPDITVFVHRESFLDEFLTPDRSQGYCSEELVYAIAALGAKCSPTEDLRALAQSFFETARNKILTTRICLPQINTLQALLCLSLYELGEGNASASWMLSGMAIRMGYDLGFQLDPKDWFLESSSTEGTRHNLITDINIMVRSRIYWGCYILDHFVSLIMGRPVTVRKTEASVPTSEVLPNATNIDSFVFQPGNSPQSVQNLDAFQTIEPLCLLSECIGSLLTDIYTGESTDETLSYLNKMKLAKYNGFLAGWRRKLPVSLRWTDSSLRKEDYNPTVANYRLFYYIVLICLNRPFLNVQTDVFLDQSPQKILDTAVSELSVCLSKYRASKLPPSILIVYSAILGLSVALMQLQGILKEDQIAQSKLDDLKVYYATVSDSSAHWKLAAKSLIFVKKKVQDICHPDLMGIFGSLSDADQPNLTAGLSADVLGLEEEMLYWTNPDNLFANFFDLVDHV</sequence>
<dbReference type="EMBL" id="CP034456">
    <property type="protein sequence ID" value="QBM86781.1"/>
    <property type="molecule type" value="Genomic_DNA"/>
</dbReference>
<dbReference type="GO" id="GO:0003677">
    <property type="term" value="F:DNA binding"/>
    <property type="evidence" value="ECO:0007669"/>
    <property type="project" value="UniProtKB-KW"/>
</dbReference>
<keyword evidence="3" id="KW-0805">Transcription regulation</keyword>
<dbReference type="SMART" id="SM00906">
    <property type="entry name" value="Fungal_trans"/>
    <property type="match status" value="1"/>
</dbReference>
<keyword evidence="1" id="KW-0479">Metal-binding</keyword>
<evidence type="ECO:0000259" key="7">
    <source>
        <dbReference type="SMART" id="SM00906"/>
    </source>
</evidence>
<evidence type="ECO:0000256" key="6">
    <source>
        <dbReference type="ARBA" id="ARBA00023242"/>
    </source>
</evidence>
<keyword evidence="9" id="KW-1185">Reference proteome</keyword>
<dbReference type="InterPro" id="IPR007219">
    <property type="entry name" value="XnlR_reg_dom"/>
</dbReference>
<keyword evidence="4" id="KW-0238">DNA-binding</keyword>
<gene>
    <name evidence="8" type="primary">MPUL0A14280</name>
    <name evidence="8" type="ORF">METSCH_A14280</name>
</gene>
<protein>
    <submittedName>
        <fullName evidence="8">Transcription factor domain-containing protein</fullName>
    </submittedName>
</protein>
<name>A0A4P6XLZ0_9ASCO</name>
<keyword evidence="5" id="KW-0804">Transcription</keyword>
<dbReference type="STRING" id="2163413.A0A4P6XLZ0"/>
<evidence type="ECO:0000256" key="3">
    <source>
        <dbReference type="ARBA" id="ARBA00023015"/>
    </source>
</evidence>
<dbReference type="CDD" id="cd12148">
    <property type="entry name" value="fungal_TF_MHR"/>
    <property type="match status" value="1"/>
</dbReference>
<dbReference type="GO" id="GO:0006351">
    <property type="term" value="P:DNA-templated transcription"/>
    <property type="evidence" value="ECO:0007669"/>
    <property type="project" value="InterPro"/>
</dbReference>
<dbReference type="Proteomes" id="UP000292447">
    <property type="component" value="Chromosome I"/>
</dbReference>
<keyword evidence="2" id="KW-0862">Zinc</keyword>
<evidence type="ECO:0000313" key="8">
    <source>
        <dbReference type="EMBL" id="QBM86781.1"/>
    </source>
</evidence>
<dbReference type="PANTHER" id="PTHR31313:SF81">
    <property type="entry name" value="TY1 ENHANCER ACTIVATOR"/>
    <property type="match status" value="1"/>
</dbReference>
<dbReference type="AlphaFoldDB" id="A0A4P6XLZ0"/>